<feature type="domain" description="MHYT" evidence="14">
    <location>
        <begin position="2"/>
        <end position="196"/>
    </location>
</feature>
<evidence type="ECO:0000256" key="8">
    <source>
        <dbReference type="ARBA" id="ARBA00022969"/>
    </source>
</evidence>
<reference evidence="15 16" key="1">
    <citation type="submission" date="2016-10" db="EMBL/GenBank/DDBJ databases">
        <authorList>
            <person name="de Groot N.N."/>
        </authorList>
    </citation>
    <scope>NUCLEOTIDE SEQUENCE [LARGE SCALE GENOMIC DNA]</scope>
    <source>
        <strain evidence="15 16">DSM 2895</strain>
    </source>
</reference>
<dbReference type="GeneID" id="42303737"/>
<name>A0A1G8LN15_ANEMI</name>
<dbReference type="Pfam" id="PF00989">
    <property type="entry name" value="PAS"/>
    <property type="match status" value="1"/>
</dbReference>
<dbReference type="PRINTS" id="PR00344">
    <property type="entry name" value="BCTRLSENSOR"/>
</dbReference>
<dbReference type="Pfam" id="PF03707">
    <property type="entry name" value="MHYT"/>
    <property type="match status" value="2"/>
</dbReference>
<dbReference type="GO" id="GO:0030435">
    <property type="term" value="P:sporulation resulting in formation of a cellular spore"/>
    <property type="evidence" value="ECO:0007669"/>
    <property type="project" value="UniProtKB-KW"/>
</dbReference>
<evidence type="ECO:0000259" key="11">
    <source>
        <dbReference type="PROSITE" id="PS50109"/>
    </source>
</evidence>
<dbReference type="SMART" id="SM00091">
    <property type="entry name" value="PAS"/>
    <property type="match status" value="2"/>
</dbReference>
<dbReference type="InterPro" id="IPR013655">
    <property type="entry name" value="PAS_fold_3"/>
</dbReference>
<dbReference type="OrthoDB" id="9815750at2"/>
<dbReference type="InterPro" id="IPR003661">
    <property type="entry name" value="HisK_dim/P_dom"/>
</dbReference>
<keyword evidence="6" id="KW-0418">Kinase</keyword>
<dbReference type="SMART" id="SM00387">
    <property type="entry name" value="HATPase_c"/>
    <property type="match status" value="1"/>
</dbReference>
<dbReference type="Pfam" id="PF08447">
    <property type="entry name" value="PAS_3"/>
    <property type="match status" value="1"/>
</dbReference>
<dbReference type="CDD" id="cd00082">
    <property type="entry name" value="HisKA"/>
    <property type="match status" value="1"/>
</dbReference>
<feature type="transmembrane region" description="Helical" evidence="10">
    <location>
        <begin position="69"/>
        <end position="94"/>
    </location>
</feature>
<dbReference type="InterPro" id="IPR036097">
    <property type="entry name" value="HisK_dim/P_sf"/>
</dbReference>
<evidence type="ECO:0000313" key="16">
    <source>
        <dbReference type="Proteomes" id="UP000182836"/>
    </source>
</evidence>
<evidence type="ECO:0000256" key="9">
    <source>
        <dbReference type="ARBA" id="ARBA00023012"/>
    </source>
</evidence>
<organism evidence="15 16">
    <name type="scientific">Aneurinibacillus migulanus</name>
    <name type="common">Bacillus migulanus</name>
    <dbReference type="NCBI Taxonomy" id="47500"/>
    <lineage>
        <taxon>Bacteria</taxon>
        <taxon>Bacillati</taxon>
        <taxon>Bacillota</taxon>
        <taxon>Bacilli</taxon>
        <taxon>Bacillales</taxon>
        <taxon>Paenibacillaceae</taxon>
        <taxon>Aneurinibacillus group</taxon>
        <taxon>Aneurinibacillus</taxon>
    </lineage>
</organism>
<feature type="transmembrane region" description="Helical" evidence="10">
    <location>
        <begin position="100"/>
        <end position="123"/>
    </location>
</feature>
<keyword evidence="9" id="KW-0902">Two-component regulatory system</keyword>
<keyword evidence="10" id="KW-0472">Membrane</keyword>
<evidence type="ECO:0000256" key="1">
    <source>
        <dbReference type="ARBA" id="ARBA00000085"/>
    </source>
</evidence>
<evidence type="ECO:0000259" key="13">
    <source>
        <dbReference type="PROSITE" id="PS50113"/>
    </source>
</evidence>
<evidence type="ECO:0000259" key="14">
    <source>
        <dbReference type="PROSITE" id="PS50924"/>
    </source>
</evidence>
<dbReference type="SMART" id="SM00388">
    <property type="entry name" value="HisKA"/>
    <property type="match status" value="1"/>
</dbReference>
<dbReference type="CDD" id="cd00130">
    <property type="entry name" value="PAS"/>
    <property type="match status" value="2"/>
</dbReference>
<dbReference type="InterPro" id="IPR005467">
    <property type="entry name" value="His_kinase_dom"/>
</dbReference>
<feature type="transmembrane region" description="Helical" evidence="10">
    <location>
        <begin position="210"/>
        <end position="233"/>
    </location>
</feature>
<evidence type="ECO:0000256" key="6">
    <source>
        <dbReference type="ARBA" id="ARBA00022777"/>
    </source>
</evidence>
<feature type="domain" description="PAS" evidence="12">
    <location>
        <begin position="365"/>
        <end position="437"/>
    </location>
</feature>
<dbReference type="EMBL" id="FNED01000005">
    <property type="protein sequence ID" value="SDI57054.1"/>
    <property type="molecule type" value="Genomic_DNA"/>
</dbReference>
<dbReference type="GO" id="GO:0006355">
    <property type="term" value="P:regulation of DNA-templated transcription"/>
    <property type="evidence" value="ECO:0007669"/>
    <property type="project" value="InterPro"/>
</dbReference>
<dbReference type="InterPro" id="IPR001610">
    <property type="entry name" value="PAC"/>
</dbReference>
<gene>
    <name evidence="15" type="ORF">SAMN04487909_105142</name>
</gene>
<dbReference type="NCBIfam" id="TIGR00229">
    <property type="entry name" value="sensory_box"/>
    <property type="match status" value="2"/>
</dbReference>
<dbReference type="PROSITE" id="PS50112">
    <property type="entry name" value="PAS"/>
    <property type="match status" value="1"/>
</dbReference>
<comment type="catalytic activity">
    <reaction evidence="1">
        <text>ATP + protein L-histidine = ADP + protein N-phospho-L-histidine.</text>
        <dbReference type="EC" id="2.7.13.3"/>
    </reaction>
</comment>
<dbReference type="InterPro" id="IPR000700">
    <property type="entry name" value="PAS-assoc_C"/>
</dbReference>
<keyword evidence="10" id="KW-0812">Transmembrane</keyword>
<dbReference type="FunFam" id="1.10.287.130:FF:000040">
    <property type="entry name" value="PAS domain-containing sensor histidine kinase"/>
    <property type="match status" value="1"/>
</dbReference>
<dbReference type="SUPFAM" id="SSF47384">
    <property type="entry name" value="Homodimeric domain of signal transducing histidine kinase"/>
    <property type="match status" value="1"/>
</dbReference>
<evidence type="ECO:0000256" key="10">
    <source>
        <dbReference type="PROSITE-ProRule" id="PRU00244"/>
    </source>
</evidence>
<keyword evidence="5" id="KW-0547">Nucleotide-binding</keyword>
<keyword evidence="10" id="KW-1133">Transmembrane helix</keyword>
<protein>
    <recommendedName>
        <fullName evidence="2">histidine kinase</fullName>
        <ecNumber evidence="2">2.7.13.3</ecNumber>
    </recommendedName>
</protein>
<keyword evidence="3" id="KW-0597">Phosphoprotein</keyword>
<dbReference type="PANTHER" id="PTHR43065:SF34">
    <property type="entry name" value="SPORULATION KINASE A"/>
    <property type="match status" value="1"/>
</dbReference>
<dbReference type="RefSeq" id="WP_052811696.1">
    <property type="nucleotide sequence ID" value="NZ_BJOA01000082.1"/>
</dbReference>
<dbReference type="GO" id="GO:0005524">
    <property type="term" value="F:ATP binding"/>
    <property type="evidence" value="ECO:0007669"/>
    <property type="project" value="UniProtKB-KW"/>
</dbReference>
<dbReference type="InterPro" id="IPR000014">
    <property type="entry name" value="PAS"/>
</dbReference>
<dbReference type="PROSITE" id="PS50113">
    <property type="entry name" value="PAC"/>
    <property type="match status" value="2"/>
</dbReference>
<evidence type="ECO:0000256" key="7">
    <source>
        <dbReference type="ARBA" id="ARBA00022840"/>
    </source>
</evidence>
<dbReference type="EC" id="2.7.13.3" evidence="2"/>
<dbReference type="Gene3D" id="3.30.450.20">
    <property type="entry name" value="PAS domain"/>
    <property type="match status" value="2"/>
</dbReference>
<dbReference type="Gene3D" id="1.10.287.130">
    <property type="match status" value="1"/>
</dbReference>
<evidence type="ECO:0000256" key="5">
    <source>
        <dbReference type="ARBA" id="ARBA00022741"/>
    </source>
</evidence>
<evidence type="ECO:0000259" key="12">
    <source>
        <dbReference type="PROSITE" id="PS50112"/>
    </source>
</evidence>
<feature type="domain" description="Histidine kinase" evidence="11">
    <location>
        <begin position="505"/>
        <end position="709"/>
    </location>
</feature>
<dbReference type="PROSITE" id="PS50109">
    <property type="entry name" value="HIS_KIN"/>
    <property type="match status" value="1"/>
</dbReference>
<proteinExistence type="predicted"/>
<dbReference type="AlphaFoldDB" id="A0A1G8LN15"/>
<feature type="domain" description="PAC" evidence="13">
    <location>
        <begin position="312"/>
        <end position="364"/>
    </location>
</feature>
<dbReference type="InterPro" id="IPR036890">
    <property type="entry name" value="HATPase_C_sf"/>
</dbReference>
<dbReference type="InterPro" id="IPR005330">
    <property type="entry name" value="MHYT_dom"/>
</dbReference>
<dbReference type="InterPro" id="IPR004358">
    <property type="entry name" value="Sig_transdc_His_kin-like_C"/>
</dbReference>
<evidence type="ECO:0000313" key="15">
    <source>
        <dbReference type="EMBL" id="SDI57054.1"/>
    </source>
</evidence>
<feature type="transmembrane region" description="Helical" evidence="10">
    <location>
        <begin position="36"/>
        <end position="57"/>
    </location>
</feature>
<keyword evidence="7" id="KW-0067">ATP-binding</keyword>
<keyword evidence="8" id="KW-0749">Sporulation</keyword>
<keyword evidence="4" id="KW-0808">Transferase</keyword>
<accession>A0A1G8LN15</accession>
<dbReference type="Pfam" id="PF02518">
    <property type="entry name" value="HATPase_c"/>
    <property type="match status" value="1"/>
</dbReference>
<dbReference type="GO" id="GO:0016020">
    <property type="term" value="C:membrane"/>
    <property type="evidence" value="ECO:0007669"/>
    <property type="project" value="UniProtKB-UniRule"/>
</dbReference>
<dbReference type="InterPro" id="IPR013767">
    <property type="entry name" value="PAS_fold"/>
</dbReference>
<evidence type="ECO:0000256" key="3">
    <source>
        <dbReference type="ARBA" id="ARBA00022553"/>
    </source>
</evidence>
<dbReference type="SMART" id="SM00086">
    <property type="entry name" value="PAC"/>
    <property type="match status" value="2"/>
</dbReference>
<dbReference type="PANTHER" id="PTHR43065">
    <property type="entry name" value="SENSOR HISTIDINE KINASE"/>
    <property type="match status" value="1"/>
</dbReference>
<dbReference type="GO" id="GO:0000155">
    <property type="term" value="F:phosphorelay sensor kinase activity"/>
    <property type="evidence" value="ECO:0007669"/>
    <property type="project" value="InterPro"/>
</dbReference>
<dbReference type="PROSITE" id="PS50924">
    <property type="entry name" value="MHYT"/>
    <property type="match status" value="1"/>
</dbReference>
<dbReference type="SUPFAM" id="SSF55874">
    <property type="entry name" value="ATPase domain of HSP90 chaperone/DNA topoisomerase II/histidine kinase"/>
    <property type="match status" value="1"/>
</dbReference>
<sequence>MYDIPFTLLFSLLSILSAYAFFDVAGRIVLKRGYLFLLWIACGAIATGTGIWSVYFIGMLTFHLPVSMAFNLLMIFLAMFTAIAGTGAALFILVQHSFTYSLLFTSALCLGTTMVSMHQAIIAAMNTQIIIHHNYTLLVLSFCIAVLFSFVALHIVFSKHKKISDTSTLRKLAGSGLLGLAILGMHYTAMASTTFITADNTTVPFILNHSLLASCVGIMSLMIALLTIAGAFLDRCYVIQLQYIFDTLDVSLWTRDIQNDQMITCSPGTEKVYGIPAEAFMKDKRLWKQLIYPGDEAFIKETETNLLAGKPATREYRIIDGNGKVKWLHERIIPTTDRTGTLLRFDGVTLDITQRKLAEQTVREERNFSQAILDTTEALIVVVDIQGRIVQFNRACEALSGYSFAEVLHQPFWETRLFENLDNQDMRTIFHNTLSGCFTPRTEQYWRTKHGTRRLISWNLSLIRNTHGSITHIMGAGIDITELRLTEELLRKSEKLSVAGQLAAGVAHEIRNPLTTLKGFLQLLYDSTEEKFYFDIMLKELHRIESITSEFLLLAKPEAVNFQAKNVISLLDDVVSLAATQAIMKNITIITDYALDIGVIYCEENRLKQVFIHLLQNAMEAMPNSGEITLQARMADERHVLISIKDQGYGIEPERLAKLGEPFYTTKEKGTGLGLMISYKIIESHEGTIKVESNVGKGTSVHVLLPAHPLTSVKK</sequence>
<feature type="transmembrane region" description="Helical" evidence="10">
    <location>
        <begin position="177"/>
        <end position="198"/>
    </location>
</feature>
<dbReference type="Gene3D" id="3.30.565.10">
    <property type="entry name" value="Histidine kinase-like ATPase, C-terminal domain"/>
    <property type="match status" value="1"/>
</dbReference>
<feature type="domain" description="PAC" evidence="13">
    <location>
        <begin position="440"/>
        <end position="492"/>
    </location>
</feature>
<evidence type="ECO:0000256" key="4">
    <source>
        <dbReference type="ARBA" id="ARBA00022679"/>
    </source>
</evidence>
<feature type="transmembrane region" description="Helical" evidence="10">
    <location>
        <begin position="135"/>
        <end position="157"/>
    </location>
</feature>
<dbReference type="InterPro" id="IPR003594">
    <property type="entry name" value="HATPase_dom"/>
</dbReference>
<dbReference type="Proteomes" id="UP000182836">
    <property type="component" value="Unassembled WGS sequence"/>
</dbReference>
<dbReference type="InterPro" id="IPR035965">
    <property type="entry name" value="PAS-like_dom_sf"/>
</dbReference>
<evidence type="ECO:0000256" key="2">
    <source>
        <dbReference type="ARBA" id="ARBA00012438"/>
    </source>
</evidence>
<dbReference type="Pfam" id="PF00512">
    <property type="entry name" value="HisKA"/>
    <property type="match status" value="1"/>
</dbReference>
<dbReference type="SUPFAM" id="SSF55785">
    <property type="entry name" value="PYP-like sensor domain (PAS domain)"/>
    <property type="match status" value="2"/>
</dbReference>